<comment type="caution">
    <text evidence="2">The sequence shown here is derived from an EMBL/GenBank/DDBJ whole genome shotgun (WGS) entry which is preliminary data.</text>
</comment>
<dbReference type="Gene3D" id="1.20.58.220">
    <property type="entry name" value="Phosphate transport system protein phou homolog 2, domain 2"/>
    <property type="match status" value="1"/>
</dbReference>
<dbReference type="Proteomes" id="UP001596296">
    <property type="component" value="Unassembled WGS sequence"/>
</dbReference>
<dbReference type="EMBL" id="JBHSXL010000003">
    <property type="protein sequence ID" value="MFC6891846.1"/>
    <property type="molecule type" value="Genomic_DNA"/>
</dbReference>
<accession>A0ABD5UUP5</accession>
<comment type="similarity">
    <text evidence="1">Belongs to the UPF0111 family.</text>
</comment>
<gene>
    <name evidence="2" type="ORF">ACFQE9_04345</name>
</gene>
<organism evidence="2 3">
    <name type="scientific">Halopenitus salinus</name>
    <dbReference type="NCBI Taxonomy" id="1198295"/>
    <lineage>
        <taxon>Archaea</taxon>
        <taxon>Methanobacteriati</taxon>
        <taxon>Methanobacteriota</taxon>
        <taxon>Stenosarchaea group</taxon>
        <taxon>Halobacteria</taxon>
        <taxon>Halobacteriales</taxon>
        <taxon>Haloferacaceae</taxon>
        <taxon>Halopenitus</taxon>
    </lineage>
</organism>
<evidence type="ECO:0000313" key="2">
    <source>
        <dbReference type="EMBL" id="MFC6891846.1"/>
    </source>
</evidence>
<sequence>MAADSDSRFDDRIVSRTEDYLDRISECVGLLPRLLETYLAEGTDETTAGTDSVAASIVNLESDCDRLKRDISGQITNADAADVGLLNARIHRNSSQVLDLYQRLDVIANVAERIAEELVTVRPPRDADCFDRYVEMAGFAIRGMDALSAAVSRYVRLLRSPSRSGTIADEIASVRGIESAVDELRNEVVETAFADDGVDRPLVHREFALLFDALCDAMEDVTDTLVLVSSTEAWITTEFDDRGSDLE</sequence>
<dbReference type="InterPro" id="IPR018445">
    <property type="entry name" value="Put_Phosphate_transp_reg"/>
</dbReference>
<dbReference type="RefSeq" id="WP_379740862.1">
    <property type="nucleotide sequence ID" value="NZ_JBHSVN010000001.1"/>
</dbReference>
<protein>
    <submittedName>
        <fullName evidence="2">DUF47 domain-containing protein</fullName>
    </submittedName>
</protein>
<name>A0ABD5UUP5_9EURY</name>
<evidence type="ECO:0000256" key="1">
    <source>
        <dbReference type="ARBA" id="ARBA00008591"/>
    </source>
</evidence>
<evidence type="ECO:0000313" key="3">
    <source>
        <dbReference type="Proteomes" id="UP001596296"/>
    </source>
</evidence>
<proteinExistence type="inferred from homology"/>
<reference evidence="2 3" key="1">
    <citation type="journal article" date="2019" name="Int. J. Syst. Evol. Microbiol.">
        <title>The Global Catalogue of Microorganisms (GCM) 10K type strain sequencing project: providing services to taxonomists for standard genome sequencing and annotation.</title>
        <authorList>
            <consortium name="The Broad Institute Genomics Platform"/>
            <consortium name="The Broad Institute Genome Sequencing Center for Infectious Disease"/>
            <person name="Wu L."/>
            <person name="Ma J."/>
        </authorList>
    </citation>
    <scope>NUCLEOTIDE SEQUENCE [LARGE SCALE GENOMIC DNA]</scope>
    <source>
        <strain evidence="2 3">SKJ47</strain>
    </source>
</reference>
<dbReference type="AlphaFoldDB" id="A0ABD5UUP5"/>
<dbReference type="Pfam" id="PF01865">
    <property type="entry name" value="PhoU_div"/>
    <property type="match status" value="1"/>
</dbReference>
<dbReference type="InterPro" id="IPR038078">
    <property type="entry name" value="PhoU-like_sf"/>
</dbReference>
<keyword evidence="3" id="KW-1185">Reference proteome</keyword>